<name>A0ABW3R6T0_9PSEU</name>
<dbReference type="Proteomes" id="UP001597168">
    <property type="component" value="Unassembled WGS sequence"/>
</dbReference>
<keyword evidence="2" id="KW-1185">Reference proteome</keyword>
<comment type="caution">
    <text evidence="1">The sequence shown here is derived from an EMBL/GenBank/DDBJ whole genome shotgun (WGS) entry which is preliminary data.</text>
</comment>
<evidence type="ECO:0000313" key="1">
    <source>
        <dbReference type="EMBL" id="MFD1152651.1"/>
    </source>
</evidence>
<feature type="non-terminal residue" evidence="1">
    <location>
        <position position="1"/>
    </location>
</feature>
<organism evidence="1 2">
    <name type="scientific">Saccharothrix hoggarensis</name>
    <dbReference type="NCBI Taxonomy" id="913853"/>
    <lineage>
        <taxon>Bacteria</taxon>
        <taxon>Bacillati</taxon>
        <taxon>Actinomycetota</taxon>
        <taxon>Actinomycetes</taxon>
        <taxon>Pseudonocardiales</taxon>
        <taxon>Pseudonocardiaceae</taxon>
        <taxon>Saccharothrix</taxon>
    </lineage>
</organism>
<protein>
    <submittedName>
        <fullName evidence="1">NADPH-dependent F420 reductase</fullName>
    </submittedName>
</protein>
<sequence>EFGDAVLAAVPADAAVDAVGSAPGRVVIDCTNSVAPGRFVLDEPRAAARLAEASGAHVVKAFNLCHVDVWRLPSLTFEGRPLGVPLCGDSPAALDVVRALVRSIGCAPVDAGPLARAELLEAATVFAIGLWMGGTDVRSMFPPVTPELLQR</sequence>
<proteinExistence type="predicted"/>
<evidence type="ECO:0000313" key="2">
    <source>
        <dbReference type="Proteomes" id="UP001597168"/>
    </source>
</evidence>
<dbReference type="SUPFAM" id="SSF51735">
    <property type="entry name" value="NAD(P)-binding Rossmann-fold domains"/>
    <property type="match status" value="1"/>
</dbReference>
<dbReference type="RefSeq" id="WP_380730693.1">
    <property type="nucleotide sequence ID" value="NZ_JBHTLK010000463.1"/>
</dbReference>
<reference evidence="2" key="1">
    <citation type="journal article" date="2019" name="Int. J. Syst. Evol. Microbiol.">
        <title>The Global Catalogue of Microorganisms (GCM) 10K type strain sequencing project: providing services to taxonomists for standard genome sequencing and annotation.</title>
        <authorList>
            <consortium name="The Broad Institute Genomics Platform"/>
            <consortium name="The Broad Institute Genome Sequencing Center for Infectious Disease"/>
            <person name="Wu L."/>
            <person name="Ma J."/>
        </authorList>
    </citation>
    <scope>NUCLEOTIDE SEQUENCE [LARGE SCALE GENOMIC DNA]</scope>
    <source>
        <strain evidence="2">CCUG 60214</strain>
    </source>
</reference>
<gene>
    <name evidence="1" type="ORF">ACFQ3T_36405</name>
</gene>
<dbReference type="EMBL" id="JBHTLK010000463">
    <property type="protein sequence ID" value="MFD1152651.1"/>
    <property type="molecule type" value="Genomic_DNA"/>
</dbReference>
<accession>A0ABW3R6T0</accession>
<dbReference type="InterPro" id="IPR036291">
    <property type="entry name" value="NAD(P)-bd_dom_sf"/>
</dbReference>
<dbReference type="Gene3D" id="3.40.50.720">
    <property type="entry name" value="NAD(P)-binding Rossmann-like Domain"/>
    <property type="match status" value="1"/>
</dbReference>